<dbReference type="RefSeq" id="WP_095299185.1">
    <property type="nucleotide sequence ID" value="NZ_CADEPK010000030.1"/>
</dbReference>
<feature type="transmembrane region" description="Helical" evidence="1">
    <location>
        <begin position="108"/>
        <end position="129"/>
    </location>
</feature>
<accession>A0ABT9Z5F9</accession>
<feature type="transmembrane region" description="Helical" evidence="1">
    <location>
        <begin position="58"/>
        <end position="78"/>
    </location>
</feature>
<dbReference type="Proteomes" id="UP001232245">
    <property type="component" value="Unassembled WGS sequence"/>
</dbReference>
<feature type="transmembrane region" description="Helical" evidence="1">
    <location>
        <begin position="84"/>
        <end position="101"/>
    </location>
</feature>
<evidence type="ECO:0000256" key="1">
    <source>
        <dbReference type="SAM" id="Phobius"/>
    </source>
</evidence>
<gene>
    <name evidence="2" type="ORF">J2S02_002850</name>
</gene>
<feature type="transmembrane region" description="Helical" evidence="1">
    <location>
        <begin position="135"/>
        <end position="151"/>
    </location>
</feature>
<reference evidence="2 3" key="1">
    <citation type="submission" date="2023-07" db="EMBL/GenBank/DDBJ databases">
        <title>Genomic Encyclopedia of Type Strains, Phase IV (KMG-IV): sequencing the most valuable type-strain genomes for metagenomic binning, comparative biology and taxonomic classification.</title>
        <authorList>
            <person name="Goeker M."/>
        </authorList>
    </citation>
    <scope>NUCLEOTIDE SEQUENCE [LARGE SCALE GENOMIC DNA]</scope>
    <source>
        <strain evidence="2 3">DSM 17723</strain>
    </source>
</reference>
<feature type="transmembrane region" description="Helical" evidence="1">
    <location>
        <begin position="158"/>
        <end position="179"/>
    </location>
</feature>
<protein>
    <submittedName>
        <fullName evidence="2">Uncharacterized protein</fullName>
    </submittedName>
</protein>
<feature type="transmembrane region" description="Helical" evidence="1">
    <location>
        <begin position="7"/>
        <end position="27"/>
    </location>
</feature>
<organism evidence="2 3">
    <name type="scientific">Metabacillus niabensis</name>
    <dbReference type="NCBI Taxonomy" id="324854"/>
    <lineage>
        <taxon>Bacteria</taxon>
        <taxon>Bacillati</taxon>
        <taxon>Bacillota</taxon>
        <taxon>Bacilli</taxon>
        <taxon>Bacillales</taxon>
        <taxon>Bacillaceae</taxon>
        <taxon>Metabacillus</taxon>
    </lineage>
</organism>
<feature type="transmembrane region" description="Helical" evidence="1">
    <location>
        <begin position="33"/>
        <end position="51"/>
    </location>
</feature>
<keyword evidence="1" id="KW-1133">Transmembrane helix</keyword>
<sequence length="212" mass="24424">MKKDIAFQFALAGSMMTIIFIIVVNSLSTTYPWFIYPTFALLLWPIGIFCAKKKNHKLLSIVYSLIIIAFLVTENYIQTPEYPWFLYALPPLLCWPVLAILDKHSQKVSTAILCSASIIGYYIMLNLILSPQHPWAIYPAFAVLWWPLALYHGKTRTFYAFSLTGSLLVIAFFAAVNAITTPDHIWAVYPIFCILWWPLSMYYYGFKKKKIA</sequence>
<dbReference type="EMBL" id="JAUSTZ010000005">
    <property type="protein sequence ID" value="MDQ0226505.1"/>
    <property type="molecule type" value="Genomic_DNA"/>
</dbReference>
<evidence type="ECO:0000313" key="2">
    <source>
        <dbReference type="EMBL" id="MDQ0226505.1"/>
    </source>
</evidence>
<keyword evidence="3" id="KW-1185">Reference proteome</keyword>
<feature type="transmembrane region" description="Helical" evidence="1">
    <location>
        <begin position="185"/>
        <end position="206"/>
    </location>
</feature>
<keyword evidence="1" id="KW-0472">Membrane</keyword>
<evidence type="ECO:0000313" key="3">
    <source>
        <dbReference type="Proteomes" id="UP001232245"/>
    </source>
</evidence>
<comment type="caution">
    <text evidence="2">The sequence shown here is derived from an EMBL/GenBank/DDBJ whole genome shotgun (WGS) entry which is preliminary data.</text>
</comment>
<name>A0ABT9Z5F9_9BACI</name>
<proteinExistence type="predicted"/>
<keyword evidence="1" id="KW-0812">Transmembrane</keyword>